<feature type="transmembrane region" description="Helical" evidence="1">
    <location>
        <begin position="6"/>
        <end position="27"/>
    </location>
</feature>
<evidence type="ECO:0000313" key="3">
    <source>
        <dbReference type="Proteomes" id="UP000240493"/>
    </source>
</evidence>
<feature type="transmembrane region" description="Helical" evidence="1">
    <location>
        <begin position="217"/>
        <end position="237"/>
    </location>
</feature>
<feature type="transmembrane region" description="Helical" evidence="1">
    <location>
        <begin position="258"/>
        <end position="291"/>
    </location>
</feature>
<gene>
    <name evidence="2" type="ORF">M441DRAFT_70698</name>
</gene>
<feature type="transmembrane region" description="Helical" evidence="1">
    <location>
        <begin position="64"/>
        <end position="83"/>
    </location>
</feature>
<dbReference type="EMBL" id="KZ679264">
    <property type="protein sequence ID" value="PTB39587.1"/>
    <property type="molecule type" value="Genomic_DNA"/>
</dbReference>
<sequence>MTSLSLPPSPLFQLTPFFLLLLLYGLCPQHFPPSTATTMLFVLYAILAQLAIHRASTISILHNASIILLSAAHLAVAAIYTLYYTAPAVVRARNALFAYFDRVHRQIRLLKNLLKIRYRVPTPTCLTLPLDILREDDAFEKTASVYSQNTVSASQWRCKELSSFVPPPFERRGYLPYQPYPIVWFFRNLFYFMRAIVLCVYTTFLSIFFTVKFFHDTTVSSICFTGACFTFVIKRIVKPYFRLPWHLVKFIIRQFPTFTFFAVHLTVTFIVLSFGEMTALWTCIFTEFWLLSRLERL</sequence>
<keyword evidence="1" id="KW-1133">Transmembrane helix</keyword>
<organism evidence="2 3">
    <name type="scientific">Trichoderma asperellum (strain ATCC 204424 / CBS 433.97 / NBRC 101777)</name>
    <dbReference type="NCBI Taxonomy" id="1042311"/>
    <lineage>
        <taxon>Eukaryota</taxon>
        <taxon>Fungi</taxon>
        <taxon>Dikarya</taxon>
        <taxon>Ascomycota</taxon>
        <taxon>Pezizomycotina</taxon>
        <taxon>Sordariomycetes</taxon>
        <taxon>Hypocreomycetidae</taxon>
        <taxon>Hypocreales</taxon>
        <taxon>Hypocreaceae</taxon>
        <taxon>Trichoderma</taxon>
    </lineage>
</organism>
<protein>
    <submittedName>
        <fullName evidence="2">Uncharacterized protein</fullName>
    </submittedName>
</protein>
<dbReference type="OrthoDB" id="4893692at2759"/>
<feature type="transmembrane region" description="Helical" evidence="1">
    <location>
        <begin position="34"/>
        <end position="52"/>
    </location>
</feature>
<evidence type="ECO:0000313" key="2">
    <source>
        <dbReference type="EMBL" id="PTB39587.1"/>
    </source>
</evidence>
<feature type="transmembrane region" description="Helical" evidence="1">
    <location>
        <begin position="189"/>
        <end position="211"/>
    </location>
</feature>
<name>A0A2T3Z463_TRIA4</name>
<dbReference type="AlphaFoldDB" id="A0A2T3Z463"/>
<evidence type="ECO:0000256" key="1">
    <source>
        <dbReference type="SAM" id="Phobius"/>
    </source>
</evidence>
<keyword evidence="3" id="KW-1185">Reference proteome</keyword>
<proteinExistence type="predicted"/>
<accession>A0A2T3Z463</accession>
<dbReference type="Proteomes" id="UP000240493">
    <property type="component" value="Unassembled WGS sequence"/>
</dbReference>
<reference evidence="2 3" key="1">
    <citation type="submission" date="2016-07" db="EMBL/GenBank/DDBJ databases">
        <title>Multiple horizontal gene transfer events from other fungi enriched the ability of initially mycotrophic Trichoderma (Ascomycota) to feed on dead plant biomass.</title>
        <authorList>
            <consortium name="DOE Joint Genome Institute"/>
            <person name="Aerts A."/>
            <person name="Atanasova L."/>
            <person name="Chenthamara K."/>
            <person name="Zhang J."/>
            <person name="Grujic M."/>
            <person name="Henrissat B."/>
            <person name="Kuo A."/>
            <person name="Salamov A."/>
            <person name="Lipzen A."/>
            <person name="Labutti K."/>
            <person name="Barry K."/>
            <person name="Miao Y."/>
            <person name="Rahimi M.J."/>
            <person name="Shen Q."/>
            <person name="Grigoriev I.V."/>
            <person name="Kubicek C.P."/>
            <person name="Druzhinina I.S."/>
        </authorList>
    </citation>
    <scope>NUCLEOTIDE SEQUENCE [LARGE SCALE GENOMIC DNA]</scope>
    <source>
        <strain evidence="2 3">CBS 433.97</strain>
    </source>
</reference>
<keyword evidence="1" id="KW-0472">Membrane</keyword>
<keyword evidence="1" id="KW-0812">Transmembrane</keyword>